<sequence length="197" mass="21535">MVLNDSSCDIPVTGGSPKFPKLLGRFFINLPHVRFELADGLGLEVDETDLEVTGTPMNIKVCTDIQIMVSPPRPEVLLAINDTESQLSADIKTVLKDEKSRWFPVAAKWIIGGSLDCHTMRVEFVLDGISASLSAEKTSNESISIQFKDLTNGFETYGGGRVIKCKVVGNLDSCVDDFLPITLDFNRVFHLPCGIAS</sequence>
<protein>
    <submittedName>
        <fullName evidence="1">Uncharacterized protein</fullName>
    </submittedName>
</protein>
<proteinExistence type="predicted"/>
<evidence type="ECO:0000313" key="2">
    <source>
        <dbReference type="Proteomes" id="UP001211907"/>
    </source>
</evidence>
<comment type="caution">
    <text evidence="1">The sequence shown here is derived from an EMBL/GenBank/DDBJ whole genome shotgun (WGS) entry which is preliminary data.</text>
</comment>
<reference evidence="1" key="1">
    <citation type="submission" date="2020-05" db="EMBL/GenBank/DDBJ databases">
        <title>Phylogenomic resolution of chytrid fungi.</title>
        <authorList>
            <person name="Stajich J.E."/>
            <person name="Amses K."/>
            <person name="Simmons R."/>
            <person name="Seto K."/>
            <person name="Myers J."/>
            <person name="Bonds A."/>
            <person name="Quandt C.A."/>
            <person name="Barry K."/>
            <person name="Liu P."/>
            <person name="Grigoriev I."/>
            <person name="Longcore J.E."/>
            <person name="James T.Y."/>
        </authorList>
    </citation>
    <scope>NUCLEOTIDE SEQUENCE</scope>
    <source>
        <strain evidence="1">JEL0513</strain>
    </source>
</reference>
<keyword evidence="2" id="KW-1185">Reference proteome</keyword>
<dbReference type="EMBL" id="JADGJH010000606">
    <property type="protein sequence ID" value="KAJ3125495.1"/>
    <property type="molecule type" value="Genomic_DNA"/>
</dbReference>
<dbReference type="Pfam" id="PF07920">
    <property type="entry name" value="DUF1684"/>
    <property type="match status" value="1"/>
</dbReference>
<dbReference type="Proteomes" id="UP001211907">
    <property type="component" value="Unassembled WGS sequence"/>
</dbReference>
<accession>A0AAD5T232</accession>
<dbReference type="InterPro" id="IPR012467">
    <property type="entry name" value="DUF1684"/>
</dbReference>
<name>A0AAD5T232_9FUNG</name>
<dbReference type="AlphaFoldDB" id="A0AAD5T232"/>
<feature type="non-terminal residue" evidence="1">
    <location>
        <position position="1"/>
    </location>
</feature>
<evidence type="ECO:0000313" key="1">
    <source>
        <dbReference type="EMBL" id="KAJ3125495.1"/>
    </source>
</evidence>
<organism evidence="1 2">
    <name type="scientific">Physocladia obscura</name>
    <dbReference type="NCBI Taxonomy" id="109957"/>
    <lineage>
        <taxon>Eukaryota</taxon>
        <taxon>Fungi</taxon>
        <taxon>Fungi incertae sedis</taxon>
        <taxon>Chytridiomycota</taxon>
        <taxon>Chytridiomycota incertae sedis</taxon>
        <taxon>Chytridiomycetes</taxon>
        <taxon>Chytridiales</taxon>
        <taxon>Chytriomycetaceae</taxon>
        <taxon>Physocladia</taxon>
    </lineage>
</organism>
<gene>
    <name evidence="1" type="ORF">HK100_010765</name>
</gene>